<dbReference type="Proteomes" id="UP000035016">
    <property type="component" value="Chromosome Chromosome"/>
</dbReference>
<proteinExistence type="predicted"/>
<accession>A0A0F7VZ30</accession>
<evidence type="ECO:0000313" key="2">
    <source>
        <dbReference type="Proteomes" id="UP000035016"/>
    </source>
</evidence>
<dbReference type="AlphaFoldDB" id="A0A0F7VZ30"/>
<dbReference type="EMBL" id="LN831790">
    <property type="protein sequence ID" value="CQR65035.1"/>
    <property type="molecule type" value="Genomic_DNA"/>
</dbReference>
<name>A0A0F7VZ30_STRLW</name>
<sequence length="58" mass="6213">MPVGRAFPDSDDLLAEALHALSRSGTPGAREIFLALTRPGDEVRWWRETPAGPADAAP</sequence>
<evidence type="ECO:0000313" key="1">
    <source>
        <dbReference type="EMBL" id="CQR65035.1"/>
    </source>
</evidence>
<protein>
    <submittedName>
        <fullName evidence="1">Uncharacterized protein</fullName>
    </submittedName>
</protein>
<organism evidence="1 2">
    <name type="scientific">Streptomyces leeuwenhoekii</name>
    <dbReference type="NCBI Taxonomy" id="1437453"/>
    <lineage>
        <taxon>Bacteria</taxon>
        <taxon>Bacillati</taxon>
        <taxon>Actinomycetota</taxon>
        <taxon>Actinomycetes</taxon>
        <taxon>Kitasatosporales</taxon>
        <taxon>Streptomycetaceae</taxon>
        <taxon>Streptomyces</taxon>
    </lineage>
</organism>
<dbReference type="KEGG" id="sle:sle_55780"/>
<gene>
    <name evidence="1" type="primary">sle_55780</name>
</gene>
<reference evidence="1 2" key="1">
    <citation type="submission" date="2015-02" db="EMBL/GenBank/DDBJ databases">
        <authorList>
            <person name="Gomez-Escribano P.J."/>
        </authorList>
    </citation>
    <scope>NUCLEOTIDE SEQUENCE [LARGE SCALE GENOMIC DNA]</scope>
    <source>
        <strain evidence="2">C34 (DSM 42122 / NRRL B-24963)</strain>
    </source>
</reference>